<feature type="compositionally biased region" description="Basic and acidic residues" evidence="1">
    <location>
        <begin position="1"/>
        <end position="10"/>
    </location>
</feature>
<organism evidence="3 4">
    <name type="scientific">Nonomuraea roseoviolacea subsp. carminata</name>
    <dbReference type="NCBI Taxonomy" id="160689"/>
    <lineage>
        <taxon>Bacteria</taxon>
        <taxon>Bacillati</taxon>
        <taxon>Actinomycetota</taxon>
        <taxon>Actinomycetes</taxon>
        <taxon>Streptosporangiales</taxon>
        <taxon>Streptosporangiaceae</taxon>
        <taxon>Nonomuraea</taxon>
    </lineage>
</organism>
<dbReference type="EMBL" id="JAMZEC010000001">
    <property type="protein sequence ID" value="MCP2352482.1"/>
    <property type="molecule type" value="Genomic_DNA"/>
</dbReference>
<proteinExistence type="predicted"/>
<dbReference type="InterPro" id="IPR024344">
    <property type="entry name" value="MDMPI_metal-binding"/>
</dbReference>
<evidence type="ECO:0000256" key="1">
    <source>
        <dbReference type="SAM" id="MobiDB-lite"/>
    </source>
</evidence>
<protein>
    <recommendedName>
        <fullName evidence="2">Mycothiol-dependent maleylpyruvate isomerase metal-binding domain-containing protein</fullName>
    </recommendedName>
</protein>
<feature type="domain" description="Mycothiol-dependent maleylpyruvate isomerase metal-binding" evidence="2">
    <location>
        <begin position="30"/>
        <end position="80"/>
    </location>
</feature>
<dbReference type="Pfam" id="PF11716">
    <property type="entry name" value="MDMPI_N"/>
    <property type="match status" value="1"/>
</dbReference>
<gene>
    <name evidence="3" type="ORF">HD595_008604</name>
</gene>
<dbReference type="SUPFAM" id="SSF109854">
    <property type="entry name" value="DinB/YfiT-like putative metalloenzymes"/>
    <property type="match status" value="1"/>
</dbReference>
<comment type="caution">
    <text evidence="3">The sequence shown here is derived from an EMBL/GenBank/DDBJ whole genome shotgun (WGS) entry which is preliminary data.</text>
</comment>
<evidence type="ECO:0000313" key="3">
    <source>
        <dbReference type="EMBL" id="MCP2352482.1"/>
    </source>
</evidence>
<name>A0ABT1KFQ8_9ACTN</name>
<dbReference type="RefSeq" id="WP_253779938.1">
    <property type="nucleotide sequence ID" value="NZ_BAAAVE010000033.1"/>
</dbReference>
<evidence type="ECO:0000313" key="4">
    <source>
        <dbReference type="Proteomes" id="UP001320766"/>
    </source>
</evidence>
<reference evidence="3 4" key="1">
    <citation type="submission" date="2022-06" db="EMBL/GenBank/DDBJ databases">
        <title>Sequencing the genomes of 1000 actinobacteria strains.</title>
        <authorList>
            <person name="Klenk H.-P."/>
        </authorList>
    </citation>
    <scope>NUCLEOTIDE SEQUENCE [LARGE SCALE GENOMIC DNA]</scope>
    <source>
        <strain evidence="3 4">DSM 44170</strain>
    </source>
</reference>
<accession>A0ABT1KFQ8</accession>
<dbReference type="Gene3D" id="1.20.120.450">
    <property type="entry name" value="dinb family like domain"/>
    <property type="match status" value="1"/>
</dbReference>
<sequence length="82" mass="8527">MPARTGDRPRTSRTGIGGQISSPDAVIAALRTEHDRLAGLVPAFGEDDLARPSGAAERDVSQVLGHLGSGAEIRRVIAATRP</sequence>
<keyword evidence="4" id="KW-1185">Reference proteome</keyword>
<dbReference type="InterPro" id="IPR034660">
    <property type="entry name" value="DinB/YfiT-like"/>
</dbReference>
<evidence type="ECO:0000259" key="2">
    <source>
        <dbReference type="Pfam" id="PF11716"/>
    </source>
</evidence>
<dbReference type="Proteomes" id="UP001320766">
    <property type="component" value="Unassembled WGS sequence"/>
</dbReference>
<feature type="region of interest" description="Disordered" evidence="1">
    <location>
        <begin position="1"/>
        <end position="20"/>
    </location>
</feature>